<gene>
    <name evidence="2" type="ORF">Dbus_chr3Lg171</name>
</gene>
<name>A0A0M4EMK8_DROBS</name>
<dbReference type="GO" id="GO:0045944">
    <property type="term" value="P:positive regulation of transcription by RNA polymerase II"/>
    <property type="evidence" value="ECO:0007669"/>
    <property type="project" value="TreeGrafter"/>
</dbReference>
<evidence type="ECO:0000313" key="2">
    <source>
        <dbReference type="EMBL" id="ALC43005.1"/>
    </source>
</evidence>
<dbReference type="InterPro" id="IPR038095">
    <property type="entry name" value="Costars_sf"/>
</dbReference>
<dbReference type="OMA" id="QNWMMIN"/>
<evidence type="ECO:0000313" key="3">
    <source>
        <dbReference type="Proteomes" id="UP000494163"/>
    </source>
</evidence>
<dbReference type="AlphaFoldDB" id="A0A0M4EMK8"/>
<dbReference type="EMBL" id="CP012525">
    <property type="protein sequence ID" value="ALC43005.1"/>
    <property type="molecule type" value="Genomic_DNA"/>
</dbReference>
<dbReference type="GO" id="GO:0030017">
    <property type="term" value="C:sarcomere"/>
    <property type="evidence" value="ECO:0007669"/>
    <property type="project" value="TreeGrafter"/>
</dbReference>
<dbReference type="Gene3D" id="1.10.10.1540">
    <property type="entry name" value="Costar domain"/>
    <property type="match status" value="1"/>
</dbReference>
<organism evidence="2 3">
    <name type="scientific">Drosophila busckii</name>
    <name type="common">Fruit fly</name>
    <dbReference type="NCBI Taxonomy" id="30019"/>
    <lineage>
        <taxon>Eukaryota</taxon>
        <taxon>Metazoa</taxon>
        <taxon>Ecdysozoa</taxon>
        <taxon>Arthropoda</taxon>
        <taxon>Hexapoda</taxon>
        <taxon>Insecta</taxon>
        <taxon>Pterygota</taxon>
        <taxon>Neoptera</taxon>
        <taxon>Endopterygota</taxon>
        <taxon>Diptera</taxon>
        <taxon>Brachycera</taxon>
        <taxon>Muscomorpha</taxon>
        <taxon>Ephydroidea</taxon>
        <taxon>Drosophilidae</taxon>
        <taxon>Drosophila</taxon>
    </lineage>
</organism>
<feature type="domain" description="Costars" evidence="1">
    <location>
        <begin position="71"/>
        <end position="142"/>
    </location>
</feature>
<sequence>MADEQRVLPNSVSSRISQFNQQAEQHAERQRINPFAHYNVRDAPKPNYIRGEYGQAPAGSLSEQRALQAQMQSLEEMLQLCELIDNQGVEDALHFGALFELYNHISDKLLGTLLCARKHKFVDFAGETLFQGRDDAQQVRLLRPFDELRAEILHKLEDLRCLCVERERALDDEAELLS</sequence>
<dbReference type="OrthoDB" id="9871914at2759"/>
<dbReference type="GO" id="GO:0035025">
    <property type="term" value="P:positive regulation of Rho protein signal transduction"/>
    <property type="evidence" value="ECO:0007669"/>
    <property type="project" value="InterPro"/>
</dbReference>
<reference evidence="2 3" key="1">
    <citation type="submission" date="2015-08" db="EMBL/GenBank/DDBJ databases">
        <title>Ancestral chromatin configuration constrains chromatin evolution on differentiating sex chromosomes in Drosophila.</title>
        <authorList>
            <person name="Zhou Q."/>
            <person name="Bachtrog D."/>
        </authorList>
    </citation>
    <scope>NUCLEOTIDE SEQUENCE [LARGE SCALE GENOMIC DNA]</scope>
    <source>
        <tissue evidence="2">Whole larvae</tissue>
    </source>
</reference>
<dbReference type="PANTHER" id="PTHR22739">
    <property type="entry name" value="STRIATED MUSCLE ACTIVATOR OF RHO-DEPENDENT SIGNALING-RELATED"/>
    <property type="match status" value="1"/>
</dbReference>
<proteinExistence type="predicted"/>
<dbReference type="InterPro" id="IPR027817">
    <property type="entry name" value="Costars_dom"/>
</dbReference>
<protein>
    <submittedName>
        <fullName evidence="2">CG2113</fullName>
    </submittedName>
</protein>
<dbReference type="GO" id="GO:0003779">
    <property type="term" value="F:actin binding"/>
    <property type="evidence" value="ECO:0007669"/>
    <property type="project" value="InterPro"/>
</dbReference>
<evidence type="ECO:0000259" key="1">
    <source>
        <dbReference type="SMART" id="SM01283"/>
    </source>
</evidence>
<keyword evidence="3" id="KW-1185">Reference proteome</keyword>
<dbReference type="InterPro" id="IPR026111">
    <property type="entry name" value="Abra"/>
</dbReference>
<accession>A0A0M4EMK8</accession>
<dbReference type="SMART" id="SM01283">
    <property type="entry name" value="Costars"/>
    <property type="match status" value="1"/>
</dbReference>
<dbReference type="SMR" id="A0A0M4EMK8"/>
<dbReference type="Pfam" id="PF14705">
    <property type="entry name" value="Costars"/>
    <property type="match status" value="1"/>
</dbReference>
<dbReference type="Proteomes" id="UP000494163">
    <property type="component" value="Chromosome 3L"/>
</dbReference>
<dbReference type="PANTHER" id="PTHR22739:SF7">
    <property type="entry name" value="EG:152A3.3 PROTEIN-RELATED"/>
    <property type="match status" value="1"/>
</dbReference>